<feature type="modified residue" description="4-aspartylphosphate" evidence="1">
    <location>
        <position position="55"/>
    </location>
</feature>
<dbReference type="PROSITE" id="PS51833">
    <property type="entry name" value="HDOD"/>
    <property type="match status" value="1"/>
</dbReference>
<dbReference type="InterPro" id="IPR052340">
    <property type="entry name" value="RNase_Y/CdgJ"/>
</dbReference>
<sequence>MKVLIVDDQPVSRKKIQKIMEVFCECEAVDNGQAAIDAYKSAWEGSAPYDLITLDVSMPDMDGTEVLLNIRILENQSNIPEEKRVKILMITSSSDKDTVITCIQAGCDDYLVKPLNRETISKKLEKFGLAVSKESEEEWTVRKMIATTVESFKAGEIHLPSMPQVVQELQNIMNNPTSGVAELTQIIEKDASISVKLVATANSPVYRGVDKIQSVNMAIARIGLKECQNIVSAIANKALYETKNRQFKKLLDKLWEHSLACAYGARIISKKVPPQDEGKGFLSGLIHDIGSVLLLKSLGEIVSQKTKFDETDLINSIYEVHTSFGAYLLEKWEFTQDFVRIAKLHEWTKFDLKTEKDVLIANLADNLAHKIGYGFFDKGEIDLAGLHSTKLLQINPVALDEIGEEVKTMIAESTGAF</sequence>
<dbReference type="EMBL" id="JACNIG010000267">
    <property type="protein sequence ID" value="MBC8433066.1"/>
    <property type="molecule type" value="Genomic_DNA"/>
</dbReference>
<dbReference type="Gene3D" id="3.40.50.2300">
    <property type="match status" value="1"/>
</dbReference>
<dbReference type="CDD" id="cd00077">
    <property type="entry name" value="HDc"/>
    <property type="match status" value="1"/>
</dbReference>
<comment type="caution">
    <text evidence="4">The sequence shown here is derived from an EMBL/GenBank/DDBJ whole genome shotgun (WGS) entry which is preliminary data.</text>
</comment>
<keyword evidence="1" id="KW-0597">Phosphoprotein</keyword>
<evidence type="ECO:0000313" key="5">
    <source>
        <dbReference type="Proteomes" id="UP000605201"/>
    </source>
</evidence>
<evidence type="ECO:0000259" key="3">
    <source>
        <dbReference type="PROSITE" id="PS51833"/>
    </source>
</evidence>
<dbReference type="Pfam" id="PF00072">
    <property type="entry name" value="Response_reg"/>
    <property type="match status" value="1"/>
</dbReference>
<dbReference type="CDD" id="cd17546">
    <property type="entry name" value="REC_hyHK_CKI1_RcsC-like"/>
    <property type="match status" value="1"/>
</dbReference>
<evidence type="ECO:0000313" key="4">
    <source>
        <dbReference type="EMBL" id="MBC8433066.1"/>
    </source>
</evidence>
<dbReference type="SMART" id="SM00448">
    <property type="entry name" value="REC"/>
    <property type="match status" value="1"/>
</dbReference>
<accession>A0A8J6NSS1</accession>
<dbReference type="PANTHER" id="PTHR33525">
    <property type="match status" value="1"/>
</dbReference>
<dbReference type="AlphaFoldDB" id="A0A8J6NSS1"/>
<dbReference type="Pfam" id="PF08668">
    <property type="entry name" value="HDOD"/>
    <property type="match status" value="1"/>
</dbReference>
<dbReference type="InterPro" id="IPR003607">
    <property type="entry name" value="HD/PDEase_dom"/>
</dbReference>
<dbReference type="InterPro" id="IPR013976">
    <property type="entry name" value="HDOD"/>
</dbReference>
<feature type="domain" description="HDOD" evidence="3">
    <location>
        <begin position="159"/>
        <end position="348"/>
    </location>
</feature>
<gene>
    <name evidence="4" type="ORF">H8D96_14235</name>
</gene>
<evidence type="ECO:0000256" key="1">
    <source>
        <dbReference type="PROSITE-ProRule" id="PRU00169"/>
    </source>
</evidence>
<feature type="domain" description="Response regulatory" evidence="2">
    <location>
        <begin position="2"/>
        <end position="128"/>
    </location>
</feature>
<dbReference type="Gene3D" id="1.10.3210.10">
    <property type="entry name" value="Hypothetical protein af1432"/>
    <property type="match status" value="1"/>
</dbReference>
<dbReference type="InterPro" id="IPR011006">
    <property type="entry name" value="CheY-like_superfamily"/>
</dbReference>
<dbReference type="InterPro" id="IPR001789">
    <property type="entry name" value="Sig_transdc_resp-reg_receiver"/>
</dbReference>
<dbReference type="SUPFAM" id="SSF109604">
    <property type="entry name" value="HD-domain/PDEase-like"/>
    <property type="match status" value="1"/>
</dbReference>
<dbReference type="SUPFAM" id="SSF52172">
    <property type="entry name" value="CheY-like"/>
    <property type="match status" value="1"/>
</dbReference>
<protein>
    <submittedName>
        <fullName evidence="4">HDOD domain-containing protein</fullName>
    </submittedName>
</protein>
<evidence type="ECO:0000259" key="2">
    <source>
        <dbReference type="PROSITE" id="PS50110"/>
    </source>
</evidence>
<dbReference type="Proteomes" id="UP000605201">
    <property type="component" value="Unassembled WGS sequence"/>
</dbReference>
<reference evidence="4 5" key="1">
    <citation type="submission" date="2020-08" db="EMBL/GenBank/DDBJ databases">
        <title>Bridging the membrane lipid divide: bacteria of the FCB group superphylum have the potential to synthesize archaeal ether lipids.</title>
        <authorList>
            <person name="Villanueva L."/>
            <person name="Von Meijenfeldt F.A.B."/>
            <person name="Westbye A.B."/>
            <person name="Yadav S."/>
            <person name="Hopmans E.C."/>
            <person name="Dutilh B.E."/>
            <person name="Sinninghe Damste J.S."/>
        </authorList>
    </citation>
    <scope>NUCLEOTIDE SEQUENCE [LARGE SCALE GENOMIC DNA]</scope>
    <source>
        <strain evidence="4">NIOZ-UU17</strain>
    </source>
</reference>
<name>A0A8J6NSS1_9BACT</name>
<dbReference type="PANTHER" id="PTHR33525:SF3">
    <property type="entry name" value="RIBONUCLEASE Y"/>
    <property type="match status" value="1"/>
</dbReference>
<dbReference type="GO" id="GO:0000160">
    <property type="term" value="P:phosphorelay signal transduction system"/>
    <property type="evidence" value="ECO:0007669"/>
    <property type="project" value="InterPro"/>
</dbReference>
<organism evidence="4 5">
    <name type="scientific">Candidatus Desulfatibia vada</name>
    <dbReference type="NCBI Taxonomy" id="2841696"/>
    <lineage>
        <taxon>Bacteria</taxon>
        <taxon>Pseudomonadati</taxon>
        <taxon>Thermodesulfobacteriota</taxon>
        <taxon>Desulfobacteria</taxon>
        <taxon>Desulfobacterales</taxon>
        <taxon>Desulfobacterales incertae sedis</taxon>
        <taxon>Candidatus Desulfatibia</taxon>
    </lineage>
</organism>
<proteinExistence type="predicted"/>
<dbReference type="PROSITE" id="PS50110">
    <property type="entry name" value="RESPONSE_REGULATORY"/>
    <property type="match status" value="1"/>
</dbReference>